<accession>A0A397U3B5</accession>
<reference evidence="2 3" key="1">
    <citation type="submission" date="2018-06" db="EMBL/GenBank/DDBJ databases">
        <title>Comparative genomics reveals the genomic features of Rhizophagus irregularis, R. cerebriforme, R. diaphanum and Gigaspora rosea, and their symbiotic lifestyle signature.</title>
        <authorList>
            <person name="Morin E."/>
            <person name="San Clemente H."/>
            <person name="Chen E.C.H."/>
            <person name="De La Providencia I."/>
            <person name="Hainaut M."/>
            <person name="Kuo A."/>
            <person name="Kohler A."/>
            <person name="Murat C."/>
            <person name="Tang N."/>
            <person name="Roy S."/>
            <person name="Loubradou J."/>
            <person name="Henrissat B."/>
            <person name="Grigoriev I.V."/>
            <person name="Corradi N."/>
            <person name="Roux C."/>
            <person name="Martin F.M."/>
        </authorList>
    </citation>
    <scope>NUCLEOTIDE SEQUENCE [LARGE SCALE GENOMIC DNA]</scope>
    <source>
        <strain evidence="2 3">DAOM 194757</strain>
    </source>
</reference>
<dbReference type="Proteomes" id="UP000266673">
    <property type="component" value="Unassembled WGS sequence"/>
</dbReference>
<organism evidence="2 3">
    <name type="scientific">Gigaspora rosea</name>
    <dbReference type="NCBI Taxonomy" id="44941"/>
    <lineage>
        <taxon>Eukaryota</taxon>
        <taxon>Fungi</taxon>
        <taxon>Fungi incertae sedis</taxon>
        <taxon>Mucoromycota</taxon>
        <taxon>Glomeromycotina</taxon>
        <taxon>Glomeromycetes</taxon>
        <taxon>Diversisporales</taxon>
        <taxon>Gigasporaceae</taxon>
        <taxon>Gigaspora</taxon>
    </lineage>
</organism>
<evidence type="ECO:0000259" key="1">
    <source>
        <dbReference type="Pfam" id="PF12937"/>
    </source>
</evidence>
<proteinExistence type="predicted"/>
<dbReference type="Gene3D" id="3.80.10.10">
    <property type="entry name" value="Ribonuclease Inhibitor"/>
    <property type="match status" value="1"/>
</dbReference>
<dbReference type="SUPFAM" id="SSF52047">
    <property type="entry name" value="RNI-like"/>
    <property type="match status" value="1"/>
</dbReference>
<protein>
    <recommendedName>
        <fullName evidence="1">F-box domain-containing protein</fullName>
    </recommendedName>
</protein>
<sequence length="367" mass="42790">MFGEWGNILYKIKKEGGIEGKVSKALLVSLWGALSSARKRISEIVKPLGDQVKRIHTDGFIIAGKVELKMGIEMGELKFEKNGVCVVKNCISITWKPSYPKIPNLIIFKENVLRSTNSLPDFEKIQQDKKQNTILDTEYPASQTAKRKLSKKSNINIPNEIIIEIFQHLRTQNKRLCGNNELLFPVLYVNKRWNECTTYLIWRRIKLYRYNIRNFVEIIKKKPLQNAIKYIKQIEFERIDNYFNMNEFLLEEIASICQYIITISFKDCGWGFLNNSSLKITLDTCKNLNHIFIYRSNRIAPKIILSIPEKCTSIKTIKIQNCERITDKIVNQLLSKYPKIEINKIEVDSRNDNDIASQIIEDIFDED</sequence>
<dbReference type="OrthoDB" id="2422584at2759"/>
<name>A0A397U3B5_9GLOM</name>
<evidence type="ECO:0000313" key="2">
    <source>
        <dbReference type="EMBL" id="RIB04722.1"/>
    </source>
</evidence>
<dbReference type="InterPro" id="IPR001810">
    <property type="entry name" value="F-box_dom"/>
</dbReference>
<feature type="domain" description="F-box" evidence="1">
    <location>
        <begin position="156"/>
        <end position="206"/>
    </location>
</feature>
<evidence type="ECO:0000313" key="3">
    <source>
        <dbReference type="Proteomes" id="UP000266673"/>
    </source>
</evidence>
<dbReference type="EMBL" id="QKWP01002118">
    <property type="protein sequence ID" value="RIB04722.1"/>
    <property type="molecule type" value="Genomic_DNA"/>
</dbReference>
<comment type="caution">
    <text evidence="2">The sequence shown here is derived from an EMBL/GenBank/DDBJ whole genome shotgun (WGS) entry which is preliminary data.</text>
</comment>
<dbReference type="InterPro" id="IPR032675">
    <property type="entry name" value="LRR_dom_sf"/>
</dbReference>
<gene>
    <name evidence="2" type="ORF">C2G38_2283153</name>
</gene>
<dbReference type="AlphaFoldDB" id="A0A397U3B5"/>
<dbReference type="Pfam" id="PF12937">
    <property type="entry name" value="F-box-like"/>
    <property type="match status" value="1"/>
</dbReference>
<keyword evidence="3" id="KW-1185">Reference proteome</keyword>